<dbReference type="SMART" id="SM00382">
    <property type="entry name" value="AAA"/>
    <property type="match status" value="1"/>
</dbReference>
<evidence type="ECO:0000256" key="5">
    <source>
        <dbReference type="ARBA" id="ARBA00023251"/>
    </source>
</evidence>
<dbReference type="InterPro" id="IPR003593">
    <property type="entry name" value="AAA+_ATPase"/>
</dbReference>
<evidence type="ECO:0000256" key="2">
    <source>
        <dbReference type="ARBA" id="ARBA00022448"/>
    </source>
</evidence>
<keyword evidence="8" id="KW-1185">Reference proteome</keyword>
<dbReference type="PANTHER" id="PTHR42711">
    <property type="entry name" value="ABC TRANSPORTER ATP-BINDING PROTEIN"/>
    <property type="match status" value="1"/>
</dbReference>
<dbReference type="PROSITE" id="PS50893">
    <property type="entry name" value="ABC_TRANSPORTER_2"/>
    <property type="match status" value="1"/>
</dbReference>
<keyword evidence="5" id="KW-0046">Antibiotic resistance</keyword>
<dbReference type="InterPro" id="IPR050763">
    <property type="entry name" value="ABC_transporter_ATP-binding"/>
</dbReference>
<keyword evidence="4 7" id="KW-0067">ATP-binding</keyword>
<evidence type="ECO:0000313" key="8">
    <source>
        <dbReference type="Proteomes" id="UP000502331"/>
    </source>
</evidence>
<dbReference type="EMBL" id="CP032549">
    <property type="protein sequence ID" value="QIV85789.1"/>
    <property type="molecule type" value="Genomic_DNA"/>
</dbReference>
<evidence type="ECO:0000256" key="1">
    <source>
        <dbReference type="ARBA" id="ARBA00004202"/>
    </source>
</evidence>
<feature type="domain" description="ABC transporter" evidence="6">
    <location>
        <begin position="9"/>
        <end position="242"/>
    </location>
</feature>
<dbReference type="GO" id="GO:0005524">
    <property type="term" value="F:ATP binding"/>
    <property type="evidence" value="ECO:0007669"/>
    <property type="project" value="UniProtKB-KW"/>
</dbReference>
<sequence>MVSSVTPSLIINELAKDLGPVPALDNRMLRVLESVSLKAYPGQVTTLLGANGAGKSTTLACAQGLLQPEGGTVELLGQNPFGDNPELRSRVGVMLQDGGLPPSMRPVPLLRHVASLYQNPIDIDALIARLDLKSFGTRTIRRLSGGQKQRVALAIALAGDPEVVFLDEPSAGLDPQSRQVVFDLIAELRDAGKAIILTTHLMDDAQRLSDYVYIIDKGCTVAQGTVAELTARAAEDQDARPISFAARPGLNLPEAPAGLYLSETSPGEYRLDGVSSPEHLHWLTSWWMKAGVLPTHLNLQARSLEDVFLEFAHKEEHA</sequence>
<dbReference type="CDD" id="cd03230">
    <property type="entry name" value="ABC_DR_subfamily_A"/>
    <property type="match status" value="1"/>
</dbReference>
<dbReference type="GO" id="GO:0005886">
    <property type="term" value="C:plasma membrane"/>
    <property type="evidence" value="ECO:0007669"/>
    <property type="project" value="UniProtKB-SubCell"/>
</dbReference>
<dbReference type="AlphaFoldDB" id="A0A6H0SH73"/>
<gene>
    <name evidence="7" type="ORF">D3791_00825</name>
</gene>
<evidence type="ECO:0000256" key="4">
    <source>
        <dbReference type="ARBA" id="ARBA00022840"/>
    </source>
</evidence>
<dbReference type="InterPro" id="IPR017871">
    <property type="entry name" value="ABC_transporter-like_CS"/>
</dbReference>
<comment type="subcellular location">
    <subcellularLocation>
        <location evidence="1">Cell membrane</location>
        <topology evidence="1">Peripheral membrane protein</topology>
    </subcellularLocation>
</comment>
<keyword evidence="3" id="KW-0547">Nucleotide-binding</keyword>
<reference evidence="7 8" key="1">
    <citation type="submission" date="2018-09" db="EMBL/GenBank/DDBJ databases">
        <title>Glutamicibacter mishrai S5-52T (LMG 29155T = KCTC 39846T).</title>
        <authorList>
            <person name="Das S.K."/>
        </authorList>
    </citation>
    <scope>NUCLEOTIDE SEQUENCE [LARGE SCALE GENOMIC DNA]</scope>
    <source>
        <strain evidence="7 8">S5-52</strain>
    </source>
</reference>
<dbReference type="InterPro" id="IPR003439">
    <property type="entry name" value="ABC_transporter-like_ATP-bd"/>
</dbReference>
<dbReference type="PROSITE" id="PS00211">
    <property type="entry name" value="ABC_TRANSPORTER_1"/>
    <property type="match status" value="1"/>
</dbReference>
<dbReference type="Proteomes" id="UP000502331">
    <property type="component" value="Chromosome"/>
</dbReference>
<dbReference type="PANTHER" id="PTHR42711:SF16">
    <property type="entry name" value="ABC TRANSPORTER ATP-BINDING PROTEIN"/>
    <property type="match status" value="1"/>
</dbReference>
<keyword evidence="2" id="KW-0813">Transport</keyword>
<evidence type="ECO:0000259" key="6">
    <source>
        <dbReference type="PROSITE" id="PS50893"/>
    </source>
</evidence>
<accession>A0A6H0SH73</accession>
<evidence type="ECO:0000256" key="3">
    <source>
        <dbReference type="ARBA" id="ARBA00022741"/>
    </source>
</evidence>
<dbReference type="Pfam" id="PF00005">
    <property type="entry name" value="ABC_tran"/>
    <property type="match status" value="1"/>
</dbReference>
<dbReference type="GO" id="GO:0046677">
    <property type="term" value="P:response to antibiotic"/>
    <property type="evidence" value="ECO:0007669"/>
    <property type="project" value="UniProtKB-KW"/>
</dbReference>
<proteinExistence type="predicted"/>
<organism evidence="7 8">
    <name type="scientific">Glutamicibacter mishrai</name>
    <dbReference type="NCBI Taxonomy" id="1775880"/>
    <lineage>
        <taxon>Bacteria</taxon>
        <taxon>Bacillati</taxon>
        <taxon>Actinomycetota</taxon>
        <taxon>Actinomycetes</taxon>
        <taxon>Micrococcales</taxon>
        <taxon>Micrococcaceae</taxon>
        <taxon>Glutamicibacter</taxon>
    </lineage>
</organism>
<protein>
    <submittedName>
        <fullName evidence="7">ABC transporter ATP-binding protein</fullName>
    </submittedName>
</protein>
<dbReference type="InterPro" id="IPR027417">
    <property type="entry name" value="P-loop_NTPase"/>
</dbReference>
<dbReference type="Gene3D" id="3.40.50.300">
    <property type="entry name" value="P-loop containing nucleotide triphosphate hydrolases"/>
    <property type="match status" value="1"/>
</dbReference>
<name>A0A6H0SH73_9MICC</name>
<dbReference type="SUPFAM" id="SSF52540">
    <property type="entry name" value="P-loop containing nucleoside triphosphate hydrolases"/>
    <property type="match status" value="1"/>
</dbReference>
<evidence type="ECO:0000313" key="7">
    <source>
        <dbReference type="EMBL" id="QIV85789.1"/>
    </source>
</evidence>
<dbReference type="GO" id="GO:0016887">
    <property type="term" value="F:ATP hydrolysis activity"/>
    <property type="evidence" value="ECO:0007669"/>
    <property type="project" value="InterPro"/>
</dbReference>